<accession>A0A6I4VTL3</accession>
<reference evidence="1 2" key="1">
    <citation type="submission" date="2019-12" db="EMBL/GenBank/DDBJ databases">
        <title>Whole-genome analyses of novel actinobacteria.</title>
        <authorList>
            <person name="Sahin N."/>
            <person name="Saygin H."/>
        </authorList>
    </citation>
    <scope>NUCLEOTIDE SEQUENCE [LARGE SCALE GENOMIC DNA]</scope>
    <source>
        <strain evidence="1 2">KC615</strain>
    </source>
</reference>
<name>A0A6I4VTL3_9BACL</name>
<sequence>MSKDQIRKKDEAAHKQEWDEFENHLSWWEAEQPLAPLPVDLQLLLIKNDRTFVDELMRFIIRNESQHIWNEKKKRYDYVSPQELSKRDRSWLWTLYLSDHPLAREGLKQLLKYFTYQDFNQYASNSGVYVSYYSFYAIRNGRYLYSALNKNYFRYLKAIYKLAEKKQDTGILSRVAYRFEADRDYYKLIAPPKQTTGNQRRYGFTPKTRSYLTKRTWRTLRKLGEQGAKEYIKLATDLLYQYTTNDAKQTYVTNPKTNQKQYILSYKQNWVLNHILYHNSSRFTYGSATWQETPDAYFQKPEQREEAFPALWDQYPYELLMLLLEANASPIVEFAGRALRIGNPAFVAQLSDHVINRLLQSTEPFRQEFGVREVLNRLDKNNPDLNRWMSLSTHKNGTIRSLANAFLQQNFVTWSDETKAQLIQMLLAKLTESPDAPYLSEWFTFFESDLRDVLANNIKLSMITPLLADVQPIIVQFISLFLSVIHREYDPYTADDLLPFLENESESIRKTARNILHKDYMMLSCTPAFLVKWCAVPYEDNQVFLTPFFADRMHWLIPILPKFLDALWAEMMQNELPEISQNYILNDLLGTLFLAELTDTPIDQVLALLNHTDTSYQELGARLFAAKQPAVEQFTMDQLLNLAHNQIALCRSEARNMIIQVKDKMTDEGLVNLVETHWDDTRNWAFAYMRTMSVDQFTPTLIYGLIDSARQDVQAFGMEMVDIHFADLDITELLLRASESTDLFVQEYALSLAEKIEWTKDKITKLELFFRTILFKVHQARKAKQMTLDLLVKLGKTDRSMAEKIVPLLSDVAHIGGKRDFERILFTLTQLKALYPEIESPIQVR</sequence>
<comment type="caution">
    <text evidence="1">The sequence shown here is derived from an EMBL/GenBank/DDBJ whole genome shotgun (WGS) entry which is preliminary data.</text>
</comment>
<dbReference type="RefSeq" id="WP_160801198.1">
    <property type="nucleotide sequence ID" value="NZ_WUUL01000005.1"/>
</dbReference>
<dbReference type="SUPFAM" id="SSF48371">
    <property type="entry name" value="ARM repeat"/>
    <property type="match status" value="1"/>
</dbReference>
<organism evidence="1 2">
    <name type="scientific">Shimazuella alba</name>
    <dbReference type="NCBI Taxonomy" id="2690964"/>
    <lineage>
        <taxon>Bacteria</taxon>
        <taxon>Bacillati</taxon>
        <taxon>Bacillota</taxon>
        <taxon>Bacilli</taxon>
        <taxon>Bacillales</taxon>
        <taxon>Thermoactinomycetaceae</taxon>
        <taxon>Shimazuella</taxon>
    </lineage>
</organism>
<keyword evidence="2" id="KW-1185">Reference proteome</keyword>
<dbReference type="EMBL" id="WUUL01000005">
    <property type="protein sequence ID" value="MXQ53838.1"/>
    <property type="molecule type" value="Genomic_DNA"/>
</dbReference>
<protein>
    <submittedName>
        <fullName evidence="1">Uncharacterized protein</fullName>
    </submittedName>
</protein>
<dbReference type="InterPro" id="IPR016024">
    <property type="entry name" value="ARM-type_fold"/>
</dbReference>
<evidence type="ECO:0000313" key="1">
    <source>
        <dbReference type="EMBL" id="MXQ53838.1"/>
    </source>
</evidence>
<evidence type="ECO:0000313" key="2">
    <source>
        <dbReference type="Proteomes" id="UP000430692"/>
    </source>
</evidence>
<dbReference type="Proteomes" id="UP000430692">
    <property type="component" value="Unassembled WGS sequence"/>
</dbReference>
<dbReference type="AlphaFoldDB" id="A0A6I4VTL3"/>
<gene>
    <name evidence="1" type="ORF">GSM42_08925</name>
</gene>
<proteinExistence type="predicted"/>